<dbReference type="Proteomes" id="UP000019149">
    <property type="component" value="Unassembled WGS sequence"/>
</dbReference>
<proteinExistence type="predicted"/>
<evidence type="ECO:0000313" key="1">
    <source>
        <dbReference type="EMBL" id="EUB55470.1"/>
    </source>
</evidence>
<dbReference type="GeneID" id="36345393"/>
<name>W6U2Y2_ECHGR</name>
<gene>
    <name evidence="1" type="ORF">EGR_09678</name>
</gene>
<comment type="caution">
    <text evidence="1">The sequence shown here is derived from an EMBL/GenBank/DDBJ whole genome shotgun (WGS) entry which is preliminary data.</text>
</comment>
<dbReference type="KEGG" id="egl:EGR_09678"/>
<organism evidence="1 2">
    <name type="scientific">Echinococcus granulosus</name>
    <name type="common">Hydatid tapeworm</name>
    <dbReference type="NCBI Taxonomy" id="6210"/>
    <lineage>
        <taxon>Eukaryota</taxon>
        <taxon>Metazoa</taxon>
        <taxon>Spiralia</taxon>
        <taxon>Lophotrochozoa</taxon>
        <taxon>Platyhelminthes</taxon>
        <taxon>Cestoda</taxon>
        <taxon>Eucestoda</taxon>
        <taxon>Cyclophyllidea</taxon>
        <taxon>Taeniidae</taxon>
        <taxon>Echinococcus</taxon>
        <taxon>Echinococcus granulosus group</taxon>
    </lineage>
</organism>
<dbReference type="RefSeq" id="XP_024346666.1">
    <property type="nucleotide sequence ID" value="XM_024498927.1"/>
</dbReference>
<dbReference type="AlphaFoldDB" id="W6U2Y2"/>
<evidence type="ECO:0000313" key="2">
    <source>
        <dbReference type="Proteomes" id="UP000019149"/>
    </source>
</evidence>
<dbReference type="EMBL" id="APAU02000160">
    <property type="protein sequence ID" value="EUB55470.1"/>
    <property type="molecule type" value="Genomic_DNA"/>
</dbReference>
<accession>W6U2Y2</accession>
<reference evidence="1 2" key="1">
    <citation type="journal article" date="2013" name="Nat. Genet.">
        <title>The genome of the hydatid tapeworm Echinococcus granulosus.</title>
        <authorList>
            <person name="Zheng H."/>
            <person name="Zhang W."/>
            <person name="Zhang L."/>
            <person name="Zhang Z."/>
            <person name="Li J."/>
            <person name="Lu G."/>
            <person name="Zhu Y."/>
            <person name="Wang Y."/>
            <person name="Huang Y."/>
            <person name="Liu J."/>
            <person name="Kang H."/>
            <person name="Chen J."/>
            <person name="Wang L."/>
            <person name="Chen A."/>
            <person name="Yu S."/>
            <person name="Gao Z."/>
            <person name="Jin L."/>
            <person name="Gu W."/>
            <person name="Wang Z."/>
            <person name="Zhao L."/>
            <person name="Shi B."/>
            <person name="Wen H."/>
            <person name="Lin R."/>
            <person name="Jones M.K."/>
            <person name="Brejova B."/>
            <person name="Vinar T."/>
            <person name="Zhao G."/>
            <person name="McManus D.P."/>
            <person name="Chen Z."/>
            <person name="Zhou Y."/>
            <person name="Wang S."/>
        </authorList>
    </citation>
    <scope>NUCLEOTIDE SEQUENCE [LARGE SCALE GENOMIC DNA]</scope>
</reference>
<dbReference type="CTD" id="36345393"/>
<sequence length="48" mass="5458">MIPTSSTLLYNSSNEIWSGSMHLVVIEGEKKKKEEEEVVVVEEAQYCL</sequence>
<keyword evidence="2" id="KW-1185">Reference proteome</keyword>
<protein>
    <submittedName>
        <fullName evidence="1">Uncharacterized protein</fullName>
    </submittedName>
</protein>